<dbReference type="InterPro" id="IPR050352">
    <property type="entry name" value="ABCG_transporters"/>
</dbReference>
<feature type="transmembrane region" description="Helical" evidence="8">
    <location>
        <begin position="385"/>
        <end position="408"/>
    </location>
</feature>
<feature type="transmembrane region" description="Helical" evidence="8">
    <location>
        <begin position="351"/>
        <end position="373"/>
    </location>
</feature>
<evidence type="ECO:0000256" key="8">
    <source>
        <dbReference type="SAM" id="Phobius"/>
    </source>
</evidence>
<accession>A0AAD5UEB1</accession>
<dbReference type="AlphaFoldDB" id="A0AAD5UEB1"/>
<dbReference type="GO" id="GO:0140359">
    <property type="term" value="F:ABC-type transporter activity"/>
    <property type="evidence" value="ECO:0007669"/>
    <property type="project" value="InterPro"/>
</dbReference>
<evidence type="ECO:0000259" key="9">
    <source>
        <dbReference type="PROSITE" id="PS50893"/>
    </source>
</evidence>
<dbReference type="GO" id="GO:0016887">
    <property type="term" value="F:ATP hydrolysis activity"/>
    <property type="evidence" value="ECO:0007669"/>
    <property type="project" value="InterPro"/>
</dbReference>
<feature type="transmembrane region" description="Helical" evidence="8">
    <location>
        <begin position="575"/>
        <end position="599"/>
    </location>
</feature>
<evidence type="ECO:0000256" key="2">
    <source>
        <dbReference type="ARBA" id="ARBA00022448"/>
    </source>
</evidence>
<dbReference type="SMART" id="SM00382">
    <property type="entry name" value="AAA"/>
    <property type="match status" value="1"/>
</dbReference>
<sequence length="608" mass="67178">MTEDVKVDIQDISPIPNAPKCFSWKNVNLSVTVNKTKKQLLTNVSGEVRAGEMIAIMGGSGAGKSTLLNTLAGRIGPGELSGDILLDGKKRSPRNWTLQCAYVEQDDILFKQLTVFETLRYSALLRLPRTMTIAEKEARVNSVISQLGLTGCKNTPIGDELVRGISGGERKRVSIGIELVTNPHILFLDEPTSGLDAFNAFNTIQSIKELAKKENKLVLMTIHQPRTDILELFDKVLLLSVGKVMWFGSTTDAITHFDGLGYKLPPKTNPSDYFIDIITIDQRDEKLREESLKRIALFQEAYEKLVVSNPNPSTPPEAVETSTKVAWPSLWINEFFIILHRYIINMTRDKAVVFATLGQACVNLLIVSILYYNVTNDIAGIQNRIGVFFFLTLNMTFGNVMPTVNAFPETKKLIKRERAAGSYRATSAYLAKVASTVPLVFIVVIILGTPLYWIVGLYNNVANFFTFLLILLIQALVANLLGLMIGSAVPSATVGQIVTPLVLIVFVLFSGLLLNLDTAPVFLRWIQWISFLTYTMKAFVQNEFNANAVFSCTHQPCFPDGPSVVKSYGFGTPDLWGSIAVNAGLGVAFLILGTIVFSYSSKPLMRLK</sequence>
<keyword evidence="11" id="KW-1185">Reference proteome</keyword>
<dbReference type="InterPro" id="IPR003439">
    <property type="entry name" value="ABC_transporter-like_ATP-bd"/>
</dbReference>
<dbReference type="PROSITE" id="PS50893">
    <property type="entry name" value="ABC_TRANSPORTER_2"/>
    <property type="match status" value="1"/>
</dbReference>
<evidence type="ECO:0000256" key="7">
    <source>
        <dbReference type="ARBA" id="ARBA00023136"/>
    </source>
</evidence>
<evidence type="ECO:0000313" key="11">
    <source>
        <dbReference type="Proteomes" id="UP001210925"/>
    </source>
</evidence>
<dbReference type="InterPro" id="IPR043926">
    <property type="entry name" value="ABCG_dom"/>
</dbReference>
<evidence type="ECO:0000256" key="5">
    <source>
        <dbReference type="ARBA" id="ARBA00022840"/>
    </source>
</evidence>
<dbReference type="Pfam" id="PF19055">
    <property type="entry name" value="ABC2_membrane_7"/>
    <property type="match status" value="1"/>
</dbReference>
<protein>
    <recommendedName>
        <fullName evidence="9">ABC transporter domain-containing protein</fullName>
    </recommendedName>
</protein>
<evidence type="ECO:0000256" key="4">
    <source>
        <dbReference type="ARBA" id="ARBA00022741"/>
    </source>
</evidence>
<dbReference type="EMBL" id="JADGKB010000134">
    <property type="protein sequence ID" value="KAJ3252659.1"/>
    <property type="molecule type" value="Genomic_DNA"/>
</dbReference>
<evidence type="ECO:0000256" key="3">
    <source>
        <dbReference type="ARBA" id="ARBA00022692"/>
    </source>
</evidence>
<dbReference type="InterPro" id="IPR017871">
    <property type="entry name" value="ABC_transporter-like_CS"/>
</dbReference>
<keyword evidence="4" id="KW-0547">Nucleotide-binding</keyword>
<dbReference type="PANTHER" id="PTHR48041:SF122">
    <property type="entry name" value="ABC TRANSPORTER DOMAIN-CONTAINING PROTEIN"/>
    <property type="match status" value="1"/>
</dbReference>
<feature type="transmembrane region" description="Helical" evidence="8">
    <location>
        <begin position="497"/>
        <end position="516"/>
    </location>
</feature>
<evidence type="ECO:0000256" key="1">
    <source>
        <dbReference type="ARBA" id="ARBA00004141"/>
    </source>
</evidence>
<dbReference type="SUPFAM" id="SSF52540">
    <property type="entry name" value="P-loop containing nucleoside triphosphate hydrolases"/>
    <property type="match status" value="1"/>
</dbReference>
<comment type="subcellular location">
    <subcellularLocation>
        <location evidence="1">Membrane</location>
        <topology evidence="1">Multi-pass membrane protein</topology>
    </subcellularLocation>
</comment>
<dbReference type="GO" id="GO:0005524">
    <property type="term" value="F:ATP binding"/>
    <property type="evidence" value="ECO:0007669"/>
    <property type="project" value="UniProtKB-KW"/>
</dbReference>
<keyword evidence="7 8" id="KW-0472">Membrane</keyword>
<dbReference type="PANTHER" id="PTHR48041">
    <property type="entry name" value="ABC TRANSPORTER G FAMILY MEMBER 28"/>
    <property type="match status" value="1"/>
</dbReference>
<dbReference type="InterPro" id="IPR013525">
    <property type="entry name" value="ABC2_TM"/>
</dbReference>
<comment type="caution">
    <text evidence="10">The sequence shown here is derived from an EMBL/GenBank/DDBJ whole genome shotgun (WGS) entry which is preliminary data.</text>
</comment>
<dbReference type="Gene3D" id="3.40.50.300">
    <property type="entry name" value="P-loop containing nucleotide triphosphate hydrolases"/>
    <property type="match status" value="1"/>
</dbReference>
<reference evidence="10" key="1">
    <citation type="submission" date="2020-05" db="EMBL/GenBank/DDBJ databases">
        <title>Phylogenomic resolution of chytrid fungi.</title>
        <authorList>
            <person name="Stajich J.E."/>
            <person name="Amses K."/>
            <person name="Simmons R."/>
            <person name="Seto K."/>
            <person name="Myers J."/>
            <person name="Bonds A."/>
            <person name="Quandt C.A."/>
            <person name="Barry K."/>
            <person name="Liu P."/>
            <person name="Grigoriev I."/>
            <person name="Longcore J.E."/>
            <person name="James T.Y."/>
        </authorList>
    </citation>
    <scope>NUCLEOTIDE SEQUENCE</scope>
    <source>
        <strain evidence="10">PLAUS21</strain>
    </source>
</reference>
<keyword evidence="2" id="KW-0813">Transport</keyword>
<dbReference type="InterPro" id="IPR003593">
    <property type="entry name" value="AAA+_ATPase"/>
</dbReference>
<feature type="domain" description="ABC transporter" evidence="9">
    <location>
        <begin position="24"/>
        <end position="266"/>
    </location>
</feature>
<dbReference type="Pfam" id="PF00005">
    <property type="entry name" value="ABC_tran"/>
    <property type="match status" value="1"/>
</dbReference>
<dbReference type="InterPro" id="IPR027417">
    <property type="entry name" value="P-loop_NTPase"/>
</dbReference>
<organism evidence="10 11">
    <name type="scientific">Boothiomyces macroporosus</name>
    <dbReference type="NCBI Taxonomy" id="261099"/>
    <lineage>
        <taxon>Eukaryota</taxon>
        <taxon>Fungi</taxon>
        <taxon>Fungi incertae sedis</taxon>
        <taxon>Chytridiomycota</taxon>
        <taxon>Chytridiomycota incertae sedis</taxon>
        <taxon>Chytridiomycetes</taxon>
        <taxon>Rhizophydiales</taxon>
        <taxon>Terramycetaceae</taxon>
        <taxon>Boothiomyces</taxon>
    </lineage>
</organism>
<dbReference type="Pfam" id="PF01061">
    <property type="entry name" value="ABC2_membrane"/>
    <property type="match status" value="1"/>
</dbReference>
<name>A0AAD5UEB1_9FUNG</name>
<evidence type="ECO:0000256" key="6">
    <source>
        <dbReference type="ARBA" id="ARBA00022989"/>
    </source>
</evidence>
<keyword evidence="6 8" id="KW-1133">Transmembrane helix</keyword>
<keyword evidence="5" id="KW-0067">ATP-binding</keyword>
<dbReference type="PROSITE" id="PS00211">
    <property type="entry name" value="ABC_TRANSPORTER_1"/>
    <property type="match status" value="1"/>
</dbReference>
<dbReference type="GO" id="GO:0016020">
    <property type="term" value="C:membrane"/>
    <property type="evidence" value="ECO:0007669"/>
    <property type="project" value="UniProtKB-SubCell"/>
</dbReference>
<feature type="transmembrane region" description="Helical" evidence="8">
    <location>
        <begin position="461"/>
        <end position="485"/>
    </location>
</feature>
<gene>
    <name evidence="10" type="ORF">HK103_001362</name>
</gene>
<keyword evidence="3 8" id="KW-0812">Transmembrane</keyword>
<feature type="transmembrane region" description="Helical" evidence="8">
    <location>
        <begin position="429"/>
        <end position="455"/>
    </location>
</feature>
<dbReference type="Proteomes" id="UP001210925">
    <property type="component" value="Unassembled WGS sequence"/>
</dbReference>
<evidence type="ECO:0000313" key="10">
    <source>
        <dbReference type="EMBL" id="KAJ3252659.1"/>
    </source>
</evidence>
<proteinExistence type="predicted"/>